<evidence type="ECO:0008006" key="3">
    <source>
        <dbReference type="Google" id="ProtNLM"/>
    </source>
</evidence>
<sequence>MAKAIKENNPIEKARANYQKALLYYKSDQNKAIDYLDSVIKYSKDSKDKYFPAAAYCEKADFLKNQFKFKEAMDNYKLAEKIALQTNVDYYYVVREYIGITKSEDLGEYNEAVEIYKECYTYYKTKDYRTEQYANDFQDIIFGIADCYKSLKKTDSSTLYNKLGFRESSITKNTRLKYLFILNEGANQLQKRNYRAGLDSINKALPHMIKYNDRKQFNFYDKDKMDNYRLHEYPEAYGYNVSSVLNTLPLKKEDYESFEKLADSLKKGGREEAVLLIQGNEMKVYLEANPRFKTLTYYNDRMQKTSLNEIKNGCKVTPLMTQQAVDTVTKRKSHHL</sequence>
<organism evidence="1 2">
    <name type="scientific">Flavobacterium artemisiae</name>
    <dbReference type="NCBI Taxonomy" id="2126556"/>
    <lineage>
        <taxon>Bacteria</taxon>
        <taxon>Pseudomonadati</taxon>
        <taxon>Bacteroidota</taxon>
        <taxon>Flavobacteriia</taxon>
        <taxon>Flavobacteriales</taxon>
        <taxon>Flavobacteriaceae</taxon>
        <taxon>Flavobacterium</taxon>
    </lineage>
</organism>
<dbReference type="Gene3D" id="1.25.40.10">
    <property type="entry name" value="Tetratricopeptide repeat domain"/>
    <property type="match status" value="1"/>
</dbReference>
<evidence type="ECO:0000313" key="1">
    <source>
        <dbReference type="EMBL" id="MFD1602938.1"/>
    </source>
</evidence>
<evidence type="ECO:0000313" key="2">
    <source>
        <dbReference type="Proteomes" id="UP001597138"/>
    </source>
</evidence>
<dbReference type="Proteomes" id="UP001597138">
    <property type="component" value="Unassembled WGS sequence"/>
</dbReference>
<comment type="caution">
    <text evidence="1">The sequence shown here is derived from an EMBL/GenBank/DDBJ whole genome shotgun (WGS) entry which is preliminary data.</text>
</comment>
<dbReference type="InterPro" id="IPR011990">
    <property type="entry name" value="TPR-like_helical_dom_sf"/>
</dbReference>
<gene>
    <name evidence="1" type="ORF">ACFSC2_09340</name>
</gene>
<reference evidence="2" key="1">
    <citation type="journal article" date="2019" name="Int. J. Syst. Evol. Microbiol.">
        <title>The Global Catalogue of Microorganisms (GCM) 10K type strain sequencing project: providing services to taxonomists for standard genome sequencing and annotation.</title>
        <authorList>
            <consortium name="The Broad Institute Genomics Platform"/>
            <consortium name="The Broad Institute Genome Sequencing Center for Infectious Disease"/>
            <person name="Wu L."/>
            <person name="Ma J."/>
        </authorList>
    </citation>
    <scope>NUCLEOTIDE SEQUENCE [LARGE SCALE GENOMIC DNA]</scope>
    <source>
        <strain evidence="2">CCUG 70865</strain>
    </source>
</reference>
<keyword evidence="2" id="KW-1185">Reference proteome</keyword>
<name>A0ABW4HBR5_9FLAO</name>
<accession>A0ABW4HBR5</accession>
<dbReference type="EMBL" id="JBHUDZ010000009">
    <property type="protein sequence ID" value="MFD1602938.1"/>
    <property type="molecule type" value="Genomic_DNA"/>
</dbReference>
<proteinExistence type="predicted"/>
<protein>
    <recommendedName>
        <fullName evidence="3">Tetratricopeptide repeat-containing protein</fullName>
    </recommendedName>
</protein>
<dbReference type="RefSeq" id="WP_379814256.1">
    <property type="nucleotide sequence ID" value="NZ_JBHUDZ010000009.1"/>
</dbReference>
<dbReference type="SUPFAM" id="SSF48452">
    <property type="entry name" value="TPR-like"/>
    <property type="match status" value="1"/>
</dbReference>